<proteinExistence type="predicted"/>
<keyword evidence="2" id="KW-1185">Reference proteome</keyword>
<protein>
    <submittedName>
        <fullName evidence="1">Uncharacterized protein</fullName>
    </submittedName>
</protein>
<organism evidence="1 2">
    <name type="scientific">Albula goreensis</name>
    <dbReference type="NCBI Taxonomy" id="1534307"/>
    <lineage>
        <taxon>Eukaryota</taxon>
        <taxon>Metazoa</taxon>
        <taxon>Chordata</taxon>
        <taxon>Craniata</taxon>
        <taxon>Vertebrata</taxon>
        <taxon>Euteleostomi</taxon>
        <taxon>Actinopterygii</taxon>
        <taxon>Neopterygii</taxon>
        <taxon>Teleostei</taxon>
        <taxon>Albuliformes</taxon>
        <taxon>Albulidae</taxon>
        <taxon>Albula</taxon>
    </lineage>
</organism>
<name>A0A8T3CP24_9TELE</name>
<gene>
    <name evidence="1" type="ORF">AGOR_G00226670</name>
</gene>
<sequence>MRHYKCARGIPFPGCEFTLTPSGSLDTHLHTVCLAESVTRRSFGNIVTFKVSSEEINTETLNRANSSFRHARVLRTWTTSQSHPRAAVQGDSWQSDFGISRLNHIARDFQWLAGTERPWSWRIMPSWLAGRAL</sequence>
<dbReference type="AlphaFoldDB" id="A0A8T3CP24"/>
<evidence type="ECO:0000313" key="2">
    <source>
        <dbReference type="Proteomes" id="UP000829720"/>
    </source>
</evidence>
<accession>A0A8T3CP24</accession>
<dbReference type="OrthoDB" id="10548124at2759"/>
<evidence type="ECO:0000313" key="1">
    <source>
        <dbReference type="EMBL" id="KAI1884465.1"/>
    </source>
</evidence>
<dbReference type="Proteomes" id="UP000829720">
    <property type="component" value="Unassembled WGS sequence"/>
</dbReference>
<comment type="caution">
    <text evidence="1">The sequence shown here is derived from an EMBL/GenBank/DDBJ whole genome shotgun (WGS) entry which is preliminary data.</text>
</comment>
<dbReference type="EMBL" id="JAERUA010000022">
    <property type="protein sequence ID" value="KAI1884465.1"/>
    <property type="molecule type" value="Genomic_DNA"/>
</dbReference>
<reference evidence="1" key="1">
    <citation type="submission" date="2021-01" db="EMBL/GenBank/DDBJ databases">
        <authorList>
            <person name="Zahm M."/>
            <person name="Roques C."/>
            <person name="Cabau C."/>
            <person name="Klopp C."/>
            <person name="Donnadieu C."/>
            <person name="Jouanno E."/>
            <person name="Lampietro C."/>
            <person name="Louis A."/>
            <person name="Herpin A."/>
            <person name="Echchiki A."/>
            <person name="Berthelot C."/>
            <person name="Parey E."/>
            <person name="Roest-Crollius H."/>
            <person name="Braasch I."/>
            <person name="Postlethwait J."/>
            <person name="Bobe J."/>
            <person name="Montfort J."/>
            <person name="Bouchez O."/>
            <person name="Begum T."/>
            <person name="Mejri S."/>
            <person name="Adams A."/>
            <person name="Chen W.-J."/>
            <person name="Guiguen Y."/>
        </authorList>
    </citation>
    <scope>NUCLEOTIDE SEQUENCE</scope>
    <source>
        <tissue evidence="1">Blood</tissue>
    </source>
</reference>